<proteinExistence type="predicted"/>
<accession>A0A835II49</accession>
<keyword evidence="5" id="KW-1185">Reference proteome</keyword>
<comment type="caution">
    <text evidence="4">The sequence shown here is derived from an EMBL/GenBank/DDBJ whole genome shotgun (WGS) entry which is preliminary data.</text>
</comment>
<feature type="domain" description="RRM" evidence="3">
    <location>
        <begin position="100"/>
        <end position="191"/>
    </location>
</feature>
<dbReference type="Proteomes" id="UP000631114">
    <property type="component" value="Unassembled WGS sequence"/>
</dbReference>
<evidence type="ECO:0000256" key="1">
    <source>
        <dbReference type="ARBA" id="ARBA00022884"/>
    </source>
</evidence>
<dbReference type="EMBL" id="JADFTS010000003">
    <property type="protein sequence ID" value="KAF9616983.1"/>
    <property type="molecule type" value="Genomic_DNA"/>
</dbReference>
<organism evidence="4 5">
    <name type="scientific">Coptis chinensis</name>
    <dbReference type="NCBI Taxonomy" id="261450"/>
    <lineage>
        <taxon>Eukaryota</taxon>
        <taxon>Viridiplantae</taxon>
        <taxon>Streptophyta</taxon>
        <taxon>Embryophyta</taxon>
        <taxon>Tracheophyta</taxon>
        <taxon>Spermatophyta</taxon>
        <taxon>Magnoliopsida</taxon>
        <taxon>Ranunculales</taxon>
        <taxon>Ranunculaceae</taxon>
        <taxon>Coptidoideae</taxon>
        <taxon>Coptis</taxon>
    </lineage>
</organism>
<dbReference type="GO" id="GO:0003723">
    <property type="term" value="F:RNA binding"/>
    <property type="evidence" value="ECO:0007669"/>
    <property type="project" value="UniProtKB-UniRule"/>
</dbReference>
<dbReference type="InterPro" id="IPR035979">
    <property type="entry name" value="RBD_domain_sf"/>
</dbReference>
<dbReference type="Pfam" id="PF00076">
    <property type="entry name" value="RRM_1"/>
    <property type="match status" value="1"/>
</dbReference>
<name>A0A835II49_9MAGN</name>
<dbReference type="PROSITE" id="PS50102">
    <property type="entry name" value="RRM"/>
    <property type="match status" value="1"/>
</dbReference>
<dbReference type="AlphaFoldDB" id="A0A835II49"/>
<gene>
    <name evidence="4" type="ORF">IFM89_033053</name>
</gene>
<dbReference type="PANTHER" id="PTHR10501">
    <property type="entry name" value="U1 SMALL NUCLEAR RIBONUCLEOPROTEIN A/U2 SMALL NUCLEAR RIBONUCLEOPROTEIN B"/>
    <property type="match status" value="1"/>
</dbReference>
<protein>
    <recommendedName>
        <fullName evidence="3">RRM domain-containing protein</fullName>
    </recommendedName>
</protein>
<evidence type="ECO:0000313" key="4">
    <source>
        <dbReference type="EMBL" id="KAF9616983.1"/>
    </source>
</evidence>
<dbReference type="Gene3D" id="3.30.70.330">
    <property type="match status" value="1"/>
</dbReference>
<dbReference type="OrthoDB" id="431169at2759"/>
<evidence type="ECO:0000256" key="2">
    <source>
        <dbReference type="PROSITE-ProRule" id="PRU00176"/>
    </source>
</evidence>
<evidence type="ECO:0000259" key="3">
    <source>
        <dbReference type="PROSITE" id="PS50102"/>
    </source>
</evidence>
<dbReference type="InterPro" id="IPR012677">
    <property type="entry name" value="Nucleotide-bd_a/b_plait_sf"/>
</dbReference>
<evidence type="ECO:0000313" key="5">
    <source>
        <dbReference type="Proteomes" id="UP000631114"/>
    </source>
</evidence>
<dbReference type="SUPFAM" id="SSF54928">
    <property type="entry name" value="RNA-binding domain, RBD"/>
    <property type="match status" value="1"/>
</dbReference>
<reference evidence="4 5" key="1">
    <citation type="submission" date="2020-10" db="EMBL/GenBank/DDBJ databases">
        <title>The Coptis chinensis genome and diversification of protoberbering-type alkaloids.</title>
        <authorList>
            <person name="Wang B."/>
            <person name="Shu S."/>
            <person name="Song C."/>
            <person name="Liu Y."/>
        </authorList>
    </citation>
    <scope>NUCLEOTIDE SEQUENCE [LARGE SCALE GENOMIC DNA]</scope>
    <source>
        <strain evidence="4">HL-2020</strain>
        <tissue evidence="4">Leaf</tissue>
    </source>
</reference>
<dbReference type="InterPro" id="IPR000504">
    <property type="entry name" value="RRM_dom"/>
</dbReference>
<keyword evidence="1 2" id="KW-0694">RNA-binding</keyword>
<sequence length="208" mass="22847">MGDSYWRYGAGAGVPERDGVPRASFPGYVSSEASFLSSHHLANDLRGTSSDYLQKDILPLRPGAYGLDTFAGLASHTAPGFSGLISGASLKGFPSPLEDPALSSRGIPELLNERPSSLRKIDNLFRPFIGFKELRLVHKEPRHSRDKAMVLCFVEFSDAKCALTAMEALQGYKFDEKKPDAPILKIQFAQFPFCPPSSRDDQRLGDPR</sequence>